<evidence type="ECO:0000313" key="1">
    <source>
        <dbReference type="EMBL" id="KXB77041.1"/>
    </source>
</evidence>
<sequence>MYSTQPRSLSAARLYFRRWTRSSAAVFHSLGHCVTIGHLSSSVLERLSAKTTTLATTPAVCGTLAPTEGSREEAEVLEEAMLSELLLALTPTPKSTASAHPAGYLSVAPCS</sequence>
<dbReference type="STRING" id="322095.HMPREF3185_00698"/>
<keyword evidence="2" id="KW-1185">Reference proteome</keyword>
<evidence type="ECO:0000313" key="2">
    <source>
        <dbReference type="Proteomes" id="UP000070224"/>
    </source>
</evidence>
<dbReference type="OrthoDB" id="1014887at2"/>
<reference evidence="2" key="1">
    <citation type="submission" date="2016-01" db="EMBL/GenBank/DDBJ databases">
        <authorList>
            <person name="Mitreva M."/>
            <person name="Pepin K.H."/>
            <person name="Mihindukulasuriya K.A."/>
            <person name="Fulton R."/>
            <person name="Fronick C."/>
            <person name="O'Laughlin M."/>
            <person name="Miner T."/>
            <person name="Herter B."/>
            <person name="Rosa B.A."/>
            <person name="Cordes M."/>
            <person name="Tomlinson C."/>
            <person name="Wollam A."/>
            <person name="Palsikar V.B."/>
            <person name="Mardis E.R."/>
            <person name="Wilson R.K."/>
        </authorList>
    </citation>
    <scope>NUCLEOTIDE SEQUENCE [LARGE SCALE GENOMIC DNA]</scope>
    <source>
        <strain evidence="2">KA00683</strain>
    </source>
</reference>
<dbReference type="EMBL" id="LSDK01000050">
    <property type="protein sequence ID" value="KXB77041.1"/>
    <property type="molecule type" value="Genomic_DNA"/>
</dbReference>
<proteinExistence type="predicted"/>
<dbReference type="PATRIC" id="fig|322095.3.peg.690"/>
<comment type="caution">
    <text evidence="1">The sequence shown here is derived from an EMBL/GenBank/DDBJ whole genome shotgun (WGS) entry which is preliminary data.</text>
</comment>
<name>A0A134BAQ3_9PORP</name>
<protein>
    <submittedName>
        <fullName evidence="1">Uncharacterized protein</fullName>
    </submittedName>
</protein>
<gene>
    <name evidence="1" type="ORF">HMPREF3185_00698</name>
</gene>
<dbReference type="Proteomes" id="UP000070224">
    <property type="component" value="Unassembled WGS sequence"/>
</dbReference>
<dbReference type="AlphaFoldDB" id="A0A134BAQ3"/>
<organism evidence="1 2">
    <name type="scientific">Porphyromonas somerae</name>
    <dbReference type="NCBI Taxonomy" id="322095"/>
    <lineage>
        <taxon>Bacteria</taxon>
        <taxon>Pseudomonadati</taxon>
        <taxon>Bacteroidota</taxon>
        <taxon>Bacteroidia</taxon>
        <taxon>Bacteroidales</taxon>
        <taxon>Porphyromonadaceae</taxon>
        <taxon>Porphyromonas</taxon>
    </lineage>
</organism>
<dbReference type="RefSeq" id="WP_060935136.1">
    <property type="nucleotide sequence ID" value="NZ_KQ960432.1"/>
</dbReference>
<accession>A0A134BAQ3</accession>